<dbReference type="AlphaFoldDB" id="A0A2I1IPQ5"/>
<keyword evidence="2" id="KW-0812">Transmembrane</keyword>
<protein>
    <submittedName>
        <fullName evidence="3">Uncharacterized protein</fullName>
    </submittedName>
</protein>
<sequence length="86" mass="9780">MVENSQHYDSSRPGQPPKPKKESSKPEEGYFTLGLITICAMTVLGWLPWPWCLLAAIPTIAAFYFGIKYFLSVRKYVKNTANPKKE</sequence>
<feature type="transmembrane region" description="Helical" evidence="2">
    <location>
        <begin position="29"/>
        <end position="47"/>
    </location>
</feature>
<keyword evidence="4" id="KW-1185">Reference proteome</keyword>
<comment type="caution">
    <text evidence="3">The sequence shown here is derived from an EMBL/GenBank/DDBJ whole genome shotgun (WGS) entry which is preliminary data.</text>
</comment>
<dbReference type="GeneID" id="35866099"/>
<feature type="transmembrane region" description="Helical" evidence="2">
    <location>
        <begin position="53"/>
        <end position="71"/>
    </location>
</feature>
<evidence type="ECO:0000256" key="2">
    <source>
        <dbReference type="SAM" id="Phobius"/>
    </source>
</evidence>
<keyword evidence="2" id="KW-0472">Membrane</keyword>
<gene>
    <name evidence="3" type="ORF">CYJ19_00500</name>
</gene>
<organism evidence="3 4">
    <name type="scientific">Winkia neuii</name>
    <dbReference type="NCBI Taxonomy" id="33007"/>
    <lineage>
        <taxon>Bacteria</taxon>
        <taxon>Bacillati</taxon>
        <taxon>Actinomycetota</taxon>
        <taxon>Actinomycetes</taxon>
        <taxon>Actinomycetales</taxon>
        <taxon>Actinomycetaceae</taxon>
        <taxon>Winkia</taxon>
    </lineage>
</organism>
<name>A0A2I1IPQ5_9ACTO</name>
<dbReference type="Proteomes" id="UP000235122">
    <property type="component" value="Unassembled WGS sequence"/>
</dbReference>
<evidence type="ECO:0000256" key="1">
    <source>
        <dbReference type="SAM" id="MobiDB-lite"/>
    </source>
</evidence>
<reference evidence="3 4" key="1">
    <citation type="submission" date="2017-12" db="EMBL/GenBank/DDBJ databases">
        <title>Phylogenetic diversity of female urinary microbiome.</title>
        <authorList>
            <person name="Thomas-White K."/>
            <person name="Wolfe A.J."/>
        </authorList>
    </citation>
    <scope>NUCLEOTIDE SEQUENCE [LARGE SCALE GENOMIC DNA]</scope>
    <source>
        <strain evidence="3 4">UMB0402</strain>
    </source>
</reference>
<proteinExistence type="predicted"/>
<evidence type="ECO:0000313" key="3">
    <source>
        <dbReference type="EMBL" id="PKY73108.1"/>
    </source>
</evidence>
<feature type="region of interest" description="Disordered" evidence="1">
    <location>
        <begin position="1"/>
        <end position="26"/>
    </location>
</feature>
<dbReference type="STRING" id="33007.HMPREF3198_00723"/>
<dbReference type="EMBL" id="PKKO01000001">
    <property type="protein sequence ID" value="PKY73108.1"/>
    <property type="molecule type" value="Genomic_DNA"/>
</dbReference>
<keyword evidence="2" id="KW-1133">Transmembrane helix</keyword>
<evidence type="ECO:0000313" key="4">
    <source>
        <dbReference type="Proteomes" id="UP000235122"/>
    </source>
</evidence>
<accession>A0A2I1IPQ5</accession>
<dbReference type="RefSeq" id="WP_024330808.1">
    <property type="nucleotide sequence ID" value="NZ_JASOXK010000001.1"/>
</dbReference>